<protein>
    <submittedName>
        <fullName evidence="1">SRPBCC family protein</fullName>
    </submittedName>
</protein>
<sequence>MNTVTLSRSIDAPAETVREAMADLQAFTEAAGFDDVAVDGDEVVITNHVGLLELQLELVVTVDEPDRLVLDQRDGIFESMETRYTVTGDTESCEVTAETDFALDVAIVGAVLDATVIERQRSAELTRQLDWLQERFEDGS</sequence>
<comment type="caution">
    <text evidence="1">The sequence shown here is derived from an EMBL/GenBank/DDBJ whole genome shotgun (WGS) entry which is preliminary data.</text>
</comment>
<dbReference type="EMBL" id="JBHUDO010000002">
    <property type="protein sequence ID" value="MFD1645814.1"/>
    <property type="molecule type" value="Genomic_DNA"/>
</dbReference>
<organism evidence="1 2">
    <name type="scientific">Haloarchaeobius litoreus</name>
    <dbReference type="NCBI Taxonomy" id="755306"/>
    <lineage>
        <taxon>Archaea</taxon>
        <taxon>Methanobacteriati</taxon>
        <taxon>Methanobacteriota</taxon>
        <taxon>Stenosarchaea group</taxon>
        <taxon>Halobacteria</taxon>
        <taxon>Halobacteriales</taxon>
        <taxon>Halorubellaceae</taxon>
        <taxon>Haloarchaeobius</taxon>
    </lineage>
</organism>
<reference evidence="1 2" key="1">
    <citation type="journal article" date="2019" name="Int. J. Syst. Evol. Microbiol.">
        <title>The Global Catalogue of Microorganisms (GCM) 10K type strain sequencing project: providing services to taxonomists for standard genome sequencing and annotation.</title>
        <authorList>
            <consortium name="The Broad Institute Genomics Platform"/>
            <consortium name="The Broad Institute Genome Sequencing Center for Infectious Disease"/>
            <person name="Wu L."/>
            <person name="Ma J."/>
        </authorList>
    </citation>
    <scope>NUCLEOTIDE SEQUENCE [LARGE SCALE GENOMIC DNA]</scope>
    <source>
        <strain evidence="1 2">CGMCC 1.10390</strain>
    </source>
</reference>
<proteinExistence type="predicted"/>
<evidence type="ECO:0000313" key="2">
    <source>
        <dbReference type="Proteomes" id="UP001597034"/>
    </source>
</evidence>
<keyword evidence="2" id="KW-1185">Reference proteome</keyword>
<dbReference type="AlphaFoldDB" id="A0ABD6DHN7"/>
<dbReference type="InterPro" id="IPR019587">
    <property type="entry name" value="Polyketide_cyclase/dehydratase"/>
</dbReference>
<accession>A0ABD6DHN7</accession>
<dbReference type="RefSeq" id="WP_256398666.1">
    <property type="nucleotide sequence ID" value="NZ_JANHJR010000001.1"/>
</dbReference>
<gene>
    <name evidence="1" type="ORF">ACFSBL_08975</name>
</gene>
<dbReference type="Pfam" id="PF10604">
    <property type="entry name" value="Polyketide_cyc2"/>
    <property type="match status" value="1"/>
</dbReference>
<dbReference type="InterPro" id="IPR023393">
    <property type="entry name" value="START-like_dom_sf"/>
</dbReference>
<dbReference type="Proteomes" id="UP001597034">
    <property type="component" value="Unassembled WGS sequence"/>
</dbReference>
<dbReference type="Gene3D" id="3.30.530.20">
    <property type="match status" value="1"/>
</dbReference>
<dbReference type="SUPFAM" id="SSF55961">
    <property type="entry name" value="Bet v1-like"/>
    <property type="match status" value="1"/>
</dbReference>
<name>A0ABD6DHN7_9EURY</name>
<evidence type="ECO:0000313" key="1">
    <source>
        <dbReference type="EMBL" id="MFD1645814.1"/>
    </source>
</evidence>